<gene>
    <name evidence="8" type="ordered locus">Closa_0171</name>
</gene>
<evidence type="ECO:0000256" key="6">
    <source>
        <dbReference type="ARBA" id="ARBA00023014"/>
    </source>
</evidence>
<keyword evidence="6" id="KW-0411">Iron-sulfur</keyword>
<dbReference type="Gene3D" id="3.20.20.70">
    <property type="entry name" value="Aldolase class I"/>
    <property type="match status" value="1"/>
</dbReference>
<keyword evidence="4" id="KW-0479">Metal-binding</keyword>
<dbReference type="Pfam" id="PF04055">
    <property type="entry name" value="Radical_SAM"/>
    <property type="match status" value="1"/>
</dbReference>
<evidence type="ECO:0000259" key="7">
    <source>
        <dbReference type="PROSITE" id="PS51918"/>
    </source>
</evidence>
<organism evidence="8 9">
    <name type="scientific">Lacrimispora saccharolytica (strain ATCC 35040 / DSM 2544 / NRCC 2533 / WM1)</name>
    <name type="common">Clostridium saccharolyticum</name>
    <dbReference type="NCBI Taxonomy" id="610130"/>
    <lineage>
        <taxon>Bacteria</taxon>
        <taxon>Bacillati</taxon>
        <taxon>Bacillota</taxon>
        <taxon>Clostridia</taxon>
        <taxon>Lachnospirales</taxon>
        <taxon>Lachnospiraceae</taxon>
        <taxon>Lacrimispora</taxon>
    </lineage>
</organism>
<evidence type="ECO:0000256" key="2">
    <source>
        <dbReference type="ARBA" id="ARBA00022485"/>
    </source>
</evidence>
<evidence type="ECO:0000256" key="1">
    <source>
        <dbReference type="ARBA" id="ARBA00001966"/>
    </source>
</evidence>
<keyword evidence="3" id="KW-0949">S-adenosyl-L-methionine</keyword>
<dbReference type="GO" id="GO:0046872">
    <property type="term" value="F:metal ion binding"/>
    <property type="evidence" value="ECO:0007669"/>
    <property type="project" value="UniProtKB-KW"/>
</dbReference>
<evidence type="ECO:0000256" key="5">
    <source>
        <dbReference type="ARBA" id="ARBA00023004"/>
    </source>
</evidence>
<dbReference type="InterPro" id="IPR013785">
    <property type="entry name" value="Aldolase_TIM"/>
</dbReference>
<dbReference type="Proteomes" id="UP000001662">
    <property type="component" value="Chromosome"/>
</dbReference>
<dbReference type="GO" id="GO:0051539">
    <property type="term" value="F:4 iron, 4 sulfur cluster binding"/>
    <property type="evidence" value="ECO:0007669"/>
    <property type="project" value="UniProtKB-KW"/>
</dbReference>
<dbReference type="eggNOG" id="COG1180">
    <property type="taxonomic scope" value="Bacteria"/>
</dbReference>
<reference evidence="8" key="1">
    <citation type="submission" date="2010-07" db="EMBL/GenBank/DDBJ databases">
        <title>Complete sequence of Clostridium saccharolyticum WM1.</title>
        <authorList>
            <consortium name="US DOE Joint Genome Institute"/>
            <person name="Lucas S."/>
            <person name="Copeland A."/>
            <person name="Lapidus A."/>
            <person name="Cheng J.-F."/>
            <person name="Bruce D."/>
            <person name="Goodwin L."/>
            <person name="Pitluck S."/>
            <person name="Chertkov O."/>
            <person name="Detter J.C."/>
            <person name="Han C."/>
            <person name="Tapia R."/>
            <person name="Land M."/>
            <person name="Hauser L."/>
            <person name="Chang Y.-J."/>
            <person name="Jeffries C."/>
            <person name="Kyrpides N."/>
            <person name="Ivanova N."/>
            <person name="Mikhailova N."/>
            <person name="Mouttaki H."/>
            <person name="Lin L."/>
            <person name="Zhou J."/>
            <person name="Hemme C.L."/>
            <person name="Woyke T."/>
        </authorList>
    </citation>
    <scope>NUCLEOTIDE SEQUENCE [LARGE SCALE GENOMIC DNA]</scope>
    <source>
        <strain evidence="8">WM1</strain>
    </source>
</reference>
<dbReference type="KEGG" id="csh:Closa_0171"/>
<dbReference type="STRING" id="610130.Closa_0171"/>
<dbReference type="OrthoDB" id="9782387at2"/>
<dbReference type="SFLD" id="SFLDS00029">
    <property type="entry name" value="Radical_SAM"/>
    <property type="match status" value="1"/>
</dbReference>
<dbReference type="EMBL" id="CP002109">
    <property type="protein sequence ID" value="ADL02814.1"/>
    <property type="molecule type" value="Genomic_DNA"/>
</dbReference>
<accession>D9R1S3</accession>
<dbReference type="InterPro" id="IPR058240">
    <property type="entry name" value="rSAM_sf"/>
</dbReference>
<protein>
    <submittedName>
        <fullName evidence="8">Anaerobic ribonucleoside-triphosphate reductase activating protein</fullName>
    </submittedName>
</protein>
<dbReference type="AlphaFoldDB" id="D9R1S3"/>
<dbReference type="PANTHER" id="PTHR30352:SF13">
    <property type="entry name" value="GLYCYL-RADICAL ENZYME ACTIVATING ENZYME YJJW-RELATED"/>
    <property type="match status" value="1"/>
</dbReference>
<evidence type="ECO:0000256" key="4">
    <source>
        <dbReference type="ARBA" id="ARBA00022723"/>
    </source>
</evidence>
<evidence type="ECO:0000313" key="9">
    <source>
        <dbReference type="Proteomes" id="UP000001662"/>
    </source>
</evidence>
<evidence type="ECO:0000256" key="3">
    <source>
        <dbReference type="ARBA" id="ARBA00022691"/>
    </source>
</evidence>
<dbReference type="CDD" id="cd01335">
    <property type="entry name" value="Radical_SAM"/>
    <property type="match status" value="1"/>
</dbReference>
<dbReference type="PROSITE" id="PS51918">
    <property type="entry name" value="RADICAL_SAM"/>
    <property type="match status" value="1"/>
</dbReference>
<dbReference type="SUPFAM" id="SSF102114">
    <property type="entry name" value="Radical SAM enzymes"/>
    <property type="match status" value="1"/>
</dbReference>
<dbReference type="PROSITE" id="PS51257">
    <property type="entry name" value="PROKAR_LIPOPROTEIN"/>
    <property type="match status" value="1"/>
</dbReference>
<dbReference type="NCBIfam" id="TIGR02495">
    <property type="entry name" value="NrdG2"/>
    <property type="match status" value="1"/>
</dbReference>
<comment type="cofactor">
    <cofactor evidence="1">
        <name>[4Fe-4S] cluster</name>
        <dbReference type="ChEBI" id="CHEBI:49883"/>
    </cofactor>
</comment>
<proteinExistence type="predicted"/>
<evidence type="ECO:0000313" key="8">
    <source>
        <dbReference type="EMBL" id="ADL02814.1"/>
    </source>
</evidence>
<dbReference type="PaxDb" id="610130-Closa_0171"/>
<keyword evidence="5" id="KW-0408">Iron</keyword>
<dbReference type="InterPro" id="IPR007197">
    <property type="entry name" value="rSAM"/>
</dbReference>
<dbReference type="RefSeq" id="WP_013270914.1">
    <property type="nucleotide sequence ID" value="NC_014376.1"/>
</dbReference>
<dbReference type="SFLD" id="SFLDG01094">
    <property type="entry name" value="Uncharacterised_Radical_SAM_Su"/>
    <property type="match status" value="1"/>
</dbReference>
<dbReference type="HOGENOM" id="CLU_078147_2_1_9"/>
<name>D9R1S3_LACSW</name>
<keyword evidence="9" id="KW-1185">Reference proteome</keyword>
<keyword evidence="2" id="KW-0004">4Fe-4S</keyword>
<feature type="domain" description="Radical SAM core" evidence="7">
    <location>
        <begin position="12"/>
        <end position="230"/>
    </location>
</feature>
<sequence>MKVCGLQKTTLLDFPGHVAATVFLGGCNFRCPFCHNSGLIGSEAKSEYSKEELLNFLSRRKGILEGVCITGGEPTLSEDLESFIRNIRELGYLIKLDTNGYRPDVLKRLAANGLLDYVAMDIKAGRDNYSAAAGVKDIKISEIEESAEFLLEGSVPYEFRTTAVKGIHSIRDFMDIGEWLAGCSHYYLQNYADSGQVLCSGFQPFSKGELDQFFNVLKPLIPNALLRGIDN</sequence>
<dbReference type="GO" id="GO:0003824">
    <property type="term" value="F:catalytic activity"/>
    <property type="evidence" value="ECO:0007669"/>
    <property type="project" value="InterPro"/>
</dbReference>
<dbReference type="InterPro" id="IPR012840">
    <property type="entry name" value="NrdG2"/>
</dbReference>
<dbReference type="InterPro" id="IPR034457">
    <property type="entry name" value="Organic_radical-activating"/>
</dbReference>
<dbReference type="PANTHER" id="PTHR30352">
    <property type="entry name" value="PYRUVATE FORMATE-LYASE-ACTIVATING ENZYME"/>
    <property type="match status" value="1"/>
</dbReference>